<protein>
    <recommendedName>
        <fullName evidence="4">Recombinase A</fullName>
    </recommendedName>
</protein>
<sequence length="251" mass="24873">MKEVAGPVSGVKEVAGPVAGVNGQAGLRAGISAGGGTSLLLALLSAASRSGAWCAVVGMPALGAVAAAESGIVLERLALVPEPGPDWPTVVAALIDGVDVVVVAVPGPVSAGIAGRLAARARQRGSLLVPFGDWAGADVHLRVGEGHWDGLGFGRGRLRRREVTVVAQGRGAAARPRQITMWMPGVAVRSVVAPPRADEDAEPPGKRSAEGASASVGPRSAADASMAAETATRGGEGPGPETASTTGRGWG</sequence>
<feature type="compositionally biased region" description="Low complexity" evidence="1">
    <location>
        <begin position="220"/>
        <end position="232"/>
    </location>
</feature>
<evidence type="ECO:0000256" key="1">
    <source>
        <dbReference type="SAM" id="MobiDB-lite"/>
    </source>
</evidence>
<organism evidence="2 3">
    <name type="scientific">Actinoplanes sichuanensis</name>
    <dbReference type="NCBI Taxonomy" id="512349"/>
    <lineage>
        <taxon>Bacteria</taxon>
        <taxon>Bacillati</taxon>
        <taxon>Actinomycetota</taxon>
        <taxon>Actinomycetes</taxon>
        <taxon>Micromonosporales</taxon>
        <taxon>Micromonosporaceae</taxon>
        <taxon>Actinoplanes</taxon>
    </lineage>
</organism>
<keyword evidence="3" id="KW-1185">Reference proteome</keyword>
<reference evidence="3" key="1">
    <citation type="journal article" date="2019" name="Int. J. Syst. Evol. Microbiol.">
        <title>The Global Catalogue of Microorganisms (GCM) 10K type strain sequencing project: providing services to taxonomists for standard genome sequencing and annotation.</title>
        <authorList>
            <consortium name="The Broad Institute Genomics Platform"/>
            <consortium name="The Broad Institute Genome Sequencing Center for Infectious Disease"/>
            <person name="Wu L."/>
            <person name="Ma J."/>
        </authorList>
    </citation>
    <scope>NUCLEOTIDE SEQUENCE [LARGE SCALE GENOMIC DNA]</scope>
    <source>
        <strain evidence="3">CCM 7526</strain>
    </source>
</reference>
<evidence type="ECO:0000313" key="3">
    <source>
        <dbReference type="Proteomes" id="UP001597183"/>
    </source>
</evidence>
<accession>A0ABW4AA31</accession>
<proteinExistence type="predicted"/>
<evidence type="ECO:0000313" key="2">
    <source>
        <dbReference type="EMBL" id="MFD1367158.1"/>
    </source>
</evidence>
<dbReference type="RefSeq" id="WP_378078690.1">
    <property type="nucleotide sequence ID" value="NZ_AP028461.1"/>
</dbReference>
<gene>
    <name evidence="2" type="ORF">ACFQ5G_17530</name>
</gene>
<dbReference type="EMBL" id="JBHTMK010000021">
    <property type="protein sequence ID" value="MFD1367158.1"/>
    <property type="molecule type" value="Genomic_DNA"/>
</dbReference>
<comment type="caution">
    <text evidence="2">The sequence shown here is derived from an EMBL/GenBank/DDBJ whole genome shotgun (WGS) entry which is preliminary data.</text>
</comment>
<name>A0ABW4AA31_9ACTN</name>
<dbReference type="Proteomes" id="UP001597183">
    <property type="component" value="Unassembled WGS sequence"/>
</dbReference>
<feature type="compositionally biased region" description="Polar residues" evidence="1">
    <location>
        <begin position="242"/>
        <end position="251"/>
    </location>
</feature>
<evidence type="ECO:0008006" key="4">
    <source>
        <dbReference type="Google" id="ProtNLM"/>
    </source>
</evidence>
<feature type="region of interest" description="Disordered" evidence="1">
    <location>
        <begin position="194"/>
        <end position="251"/>
    </location>
</feature>